<dbReference type="Proteomes" id="UP000516052">
    <property type="component" value="Chromosome"/>
</dbReference>
<evidence type="ECO:0000313" key="2">
    <source>
        <dbReference type="Proteomes" id="UP000516052"/>
    </source>
</evidence>
<dbReference type="KEGG" id="sroi:IAG44_33960"/>
<accession>A0A7H0IMF8</accession>
<sequence length="127" mass="13203">MAGHIAGAADAGQWARYAPHFAELIPVARDLLAEAPPLDSGTFVYHLQGLLAFEGVPVWSTELELLLDEFEVECPDCGAGSAVCLGLDADDLDVELFAADPAELTGIGARLHAFAVDGGQGEVAVRG</sequence>
<organism evidence="1 2">
    <name type="scientific">Streptomyces roseirectus</name>
    <dbReference type="NCBI Taxonomy" id="2768066"/>
    <lineage>
        <taxon>Bacteria</taxon>
        <taxon>Bacillati</taxon>
        <taxon>Actinomycetota</taxon>
        <taxon>Actinomycetes</taxon>
        <taxon>Kitasatosporales</taxon>
        <taxon>Streptomycetaceae</taxon>
        <taxon>Streptomyces</taxon>
    </lineage>
</organism>
<proteinExistence type="predicted"/>
<reference evidence="1 2" key="1">
    <citation type="submission" date="2020-08" db="EMBL/GenBank/DDBJ databases">
        <title>A novel species.</title>
        <authorList>
            <person name="Gao J."/>
        </authorList>
    </citation>
    <scope>NUCLEOTIDE SEQUENCE [LARGE SCALE GENOMIC DNA]</scope>
    <source>
        <strain evidence="1 2">CRXT-G-22</strain>
    </source>
</reference>
<keyword evidence="2" id="KW-1185">Reference proteome</keyword>
<protein>
    <submittedName>
        <fullName evidence="1">Uncharacterized protein</fullName>
    </submittedName>
</protein>
<dbReference type="EMBL" id="CP060828">
    <property type="protein sequence ID" value="QNP73974.1"/>
    <property type="molecule type" value="Genomic_DNA"/>
</dbReference>
<name>A0A7H0IMF8_9ACTN</name>
<evidence type="ECO:0000313" key="1">
    <source>
        <dbReference type="EMBL" id="QNP73974.1"/>
    </source>
</evidence>
<dbReference type="AlphaFoldDB" id="A0A7H0IMF8"/>
<dbReference type="RefSeq" id="WP_187750900.1">
    <property type="nucleotide sequence ID" value="NZ_CP060828.1"/>
</dbReference>
<gene>
    <name evidence="1" type="ORF">IAG44_33960</name>
</gene>